<evidence type="ECO:0000256" key="1">
    <source>
        <dbReference type="SAM" id="MobiDB-lite"/>
    </source>
</evidence>
<feature type="region of interest" description="Disordered" evidence="1">
    <location>
        <begin position="1"/>
        <end position="59"/>
    </location>
</feature>
<evidence type="ECO:0000313" key="3">
    <source>
        <dbReference type="Proteomes" id="UP000053660"/>
    </source>
</evidence>
<dbReference type="EMBL" id="KN549709">
    <property type="protein sequence ID" value="KHJ96276.1"/>
    <property type="molecule type" value="Genomic_DNA"/>
</dbReference>
<keyword evidence="3" id="KW-1185">Reference proteome</keyword>
<gene>
    <name evidence="2" type="ORF">OESDEN_03763</name>
</gene>
<proteinExistence type="predicted"/>
<feature type="region of interest" description="Disordered" evidence="1">
    <location>
        <begin position="314"/>
        <end position="341"/>
    </location>
</feature>
<evidence type="ECO:0000313" key="2">
    <source>
        <dbReference type="EMBL" id="KHJ96276.1"/>
    </source>
</evidence>
<feature type="compositionally biased region" description="Basic and acidic residues" evidence="1">
    <location>
        <begin position="19"/>
        <end position="29"/>
    </location>
</feature>
<dbReference type="Proteomes" id="UP000053660">
    <property type="component" value="Unassembled WGS sequence"/>
</dbReference>
<dbReference type="AlphaFoldDB" id="A0A0B1TJK6"/>
<organism evidence="2 3">
    <name type="scientific">Oesophagostomum dentatum</name>
    <name type="common">Nodular worm</name>
    <dbReference type="NCBI Taxonomy" id="61180"/>
    <lineage>
        <taxon>Eukaryota</taxon>
        <taxon>Metazoa</taxon>
        <taxon>Ecdysozoa</taxon>
        <taxon>Nematoda</taxon>
        <taxon>Chromadorea</taxon>
        <taxon>Rhabditida</taxon>
        <taxon>Rhabditina</taxon>
        <taxon>Rhabditomorpha</taxon>
        <taxon>Strongyloidea</taxon>
        <taxon>Strongylidae</taxon>
        <taxon>Oesophagostomum</taxon>
    </lineage>
</organism>
<dbReference type="OrthoDB" id="5869732at2759"/>
<sequence>MVNKKTPTPAPAESAASPQRKESLARSDEVATPLGVTASEPPRSENSFTSDEIPLEMAEREVHYQTSVDSPVMEVRHNEIAHEAEENHHIPSEVEETTVVNEVDVVIEPSAPVPVQAEHASEEESAAEIIAKDVIVTAPTPTPAAEEQLISPVPKSSEVDTVPIAEIASPPAPAPHTEGGASLADELAGVFGGPSPMANPLAAHEVVEHDTHASPLIDVAAPQQAALQHTEISQQERMPENPIVEKTAEVTPVEKPAEVPHAERPAQVSYENPLIDFHTGGEEVKPVVNATAEHVHTENITNHIRTNGIEHQPHPEISADLPGTVPSKETEGSTLRKVPTPPNEFIISTQAHRLRREQEQKEIDERKARIAAILAKSRDLSSGTPTVGGRISPPKGGTAQDVLKRLASNGNLPALQKLVARHTPEPPTIDQKLKAAKNTYANFRIPKI</sequence>
<reference evidence="2 3" key="1">
    <citation type="submission" date="2014-03" db="EMBL/GenBank/DDBJ databases">
        <title>Draft genome of the hookworm Oesophagostomum dentatum.</title>
        <authorList>
            <person name="Mitreva M."/>
        </authorList>
    </citation>
    <scope>NUCLEOTIDE SEQUENCE [LARGE SCALE GENOMIC DNA]</scope>
    <source>
        <strain evidence="2 3">OD-Hann</strain>
    </source>
</reference>
<protein>
    <submittedName>
        <fullName evidence="2">Uncharacterized protein</fullName>
    </submittedName>
</protein>
<name>A0A0B1TJK6_OESDE</name>
<accession>A0A0B1TJK6</accession>